<evidence type="ECO:0008006" key="3">
    <source>
        <dbReference type="Google" id="ProtNLM"/>
    </source>
</evidence>
<gene>
    <name evidence="1" type="ORF">WOLCODRAFT_111000</name>
</gene>
<dbReference type="AlphaFoldDB" id="A0A2H3JUB4"/>
<sequence>MISRQGNLLTDETKAKLTKFWRNIKYLVLDECSMLSKTFLATLSRRIAIGKQKEDGTTCSESFGCALYHPVNMVKDSAEAQLGRTIYEEFSQVVLLKEQVRVTDEIWHEFLCHLRDGHVQENHLPMLKKLDAVLVTPRHSVRNHWNRYALCKHCKDSGQRLFKCSAEDTIGRKPLSDQERTLVQQRAARQKHKRNNQITLADEIELAIGMKVMVTDNIETDLDITNGARGEIVDIILDPREAALPEGCEVKLRYLPSYILVKLTRTRATRLEGLGENVVPIQVKKRSFKISYRSEEGKTLTRTVQRRQYAISRVSVPQMHL</sequence>
<keyword evidence="2" id="KW-1185">Reference proteome</keyword>
<dbReference type="STRING" id="742152.A0A2H3JUB4"/>
<evidence type="ECO:0000313" key="2">
    <source>
        <dbReference type="Proteomes" id="UP000218811"/>
    </source>
</evidence>
<dbReference type="OrthoDB" id="2986975at2759"/>
<proteinExistence type="predicted"/>
<organism evidence="1 2">
    <name type="scientific">Wolfiporia cocos (strain MD-104)</name>
    <name type="common">Brown rot fungus</name>
    <dbReference type="NCBI Taxonomy" id="742152"/>
    <lineage>
        <taxon>Eukaryota</taxon>
        <taxon>Fungi</taxon>
        <taxon>Dikarya</taxon>
        <taxon>Basidiomycota</taxon>
        <taxon>Agaricomycotina</taxon>
        <taxon>Agaricomycetes</taxon>
        <taxon>Polyporales</taxon>
        <taxon>Phaeolaceae</taxon>
        <taxon>Wolfiporia</taxon>
    </lineage>
</organism>
<dbReference type="EMBL" id="KB468171">
    <property type="protein sequence ID" value="PCH45155.1"/>
    <property type="molecule type" value="Genomic_DNA"/>
</dbReference>
<dbReference type="OMA" id="TDEIWHE"/>
<reference evidence="1 2" key="1">
    <citation type="journal article" date="2012" name="Science">
        <title>The Paleozoic origin of enzymatic lignin decomposition reconstructed from 31 fungal genomes.</title>
        <authorList>
            <person name="Floudas D."/>
            <person name="Binder M."/>
            <person name="Riley R."/>
            <person name="Barry K."/>
            <person name="Blanchette R.A."/>
            <person name="Henrissat B."/>
            <person name="Martinez A.T."/>
            <person name="Otillar R."/>
            <person name="Spatafora J.W."/>
            <person name="Yadav J.S."/>
            <person name="Aerts A."/>
            <person name="Benoit I."/>
            <person name="Boyd A."/>
            <person name="Carlson A."/>
            <person name="Copeland A."/>
            <person name="Coutinho P.M."/>
            <person name="de Vries R.P."/>
            <person name="Ferreira P."/>
            <person name="Findley K."/>
            <person name="Foster B."/>
            <person name="Gaskell J."/>
            <person name="Glotzer D."/>
            <person name="Gorecki P."/>
            <person name="Heitman J."/>
            <person name="Hesse C."/>
            <person name="Hori C."/>
            <person name="Igarashi K."/>
            <person name="Jurgens J.A."/>
            <person name="Kallen N."/>
            <person name="Kersten P."/>
            <person name="Kohler A."/>
            <person name="Kuees U."/>
            <person name="Kumar T.K.A."/>
            <person name="Kuo A."/>
            <person name="LaButti K."/>
            <person name="Larrondo L.F."/>
            <person name="Lindquist E."/>
            <person name="Ling A."/>
            <person name="Lombard V."/>
            <person name="Lucas S."/>
            <person name="Lundell T."/>
            <person name="Martin R."/>
            <person name="McLaughlin D.J."/>
            <person name="Morgenstern I."/>
            <person name="Morin E."/>
            <person name="Murat C."/>
            <person name="Nagy L.G."/>
            <person name="Nolan M."/>
            <person name="Ohm R.A."/>
            <person name="Patyshakuliyeva A."/>
            <person name="Rokas A."/>
            <person name="Ruiz-Duenas F.J."/>
            <person name="Sabat G."/>
            <person name="Salamov A."/>
            <person name="Samejima M."/>
            <person name="Schmutz J."/>
            <person name="Slot J.C."/>
            <person name="St John F."/>
            <person name="Stenlid J."/>
            <person name="Sun H."/>
            <person name="Sun S."/>
            <person name="Syed K."/>
            <person name="Tsang A."/>
            <person name="Wiebenga A."/>
            <person name="Young D."/>
            <person name="Pisabarro A."/>
            <person name="Eastwood D.C."/>
            <person name="Martin F."/>
            <person name="Cullen D."/>
            <person name="Grigoriev I.V."/>
            <person name="Hibbett D.S."/>
        </authorList>
    </citation>
    <scope>NUCLEOTIDE SEQUENCE [LARGE SCALE GENOMIC DNA]</scope>
    <source>
        <strain evidence="1 2">MD-104</strain>
    </source>
</reference>
<dbReference type="InterPro" id="IPR051055">
    <property type="entry name" value="PIF1_helicase"/>
</dbReference>
<name>A0A2H3JUB4_WOLCO</name>
<dbReference type="Proteomes" id="UP000218811">
    <property type="component" value="Unassembled WGS sequence"/>
</dbReference>
<protein>
    <recommendedName>
        <fullName evidence="3">ATP-dependent DNA helicase</fullName>
    </recommendedName>
</protein>
<evidence type="ECO:0000313" key="1">
    <source>
        <dbReference type="EMBL" id="PCH45155.1"/>
    </source>
</evidence>
<accession>A0A2H3JUB4</accession>
<dbReference type="PANTHER" id="PTHR47642">
    <property type="entry name" value="ATP-DEPENDENT DNA HELICASE"/>
    <property type="match status" value="1"/>
</dbReference>